<feature type="region of interest" description="Disordered" evidence="1">
    <location>
        <begin position="27"/>
        <end position="93"/>
    </location>
</feature>
<feature type="compositionally biased region" description="Polar residues" evidence="1">
    <location>
        <begin position="135"/>
        <end position="145"/>
    </location>
</feature>
<dbReference type="STRING" id="933388.S8B7I6"/>
<dbReference type="EMBL" id="KB644415">
    <property type="protein sequence ID" value="EPS34923.1"/>
    <property type="molecule type" value="Genomic_DNA"/>
</dbReference>
<gene>
    <name evidence="2" type="ORF">PDE_09887</name>
</gene>
<proteinExistence type="predicted"/>
<feature type="region of interest" description="Disordered" evidence="1">
    <location>
        <begin position="1"/>
        <end position="20"/>
    </location>
</feature>
<feature type="region of interest" description="Disordered" evidence="1">
    <location>
        <begin position="320"/>
        <end position="348"/>
    </location>
</feature>
<evidence type="ECO:0000256" key="1">
    <source>
        <dbReference type="SAM" id="MobiDB-lite"/>
    </source>
</evidence>
<reference evidence="2 3" key="1">
    <citation type="journal article" date="2013" name="PLoS ONE">
        <title>Genomic and secretomic analyses reveal unique features of the lignocellulolytic enzyme system of Penicillium decumbens.</title>
        <authorList>
            <person name="Liu G."/>
            <person name="Zhang L."/>
            <person name="Wei X."/>
            <person name="Zou G."/>
            <person name="Qin Y."/>
            <person name="Ma L."/>
            <person name="Li J."/>
            <person name="Zheng H."/>
            <person name="Wang S."/>
            <person name="Wang C."/>
            <person name="Xun L."/>
            <person name="Zhao G.-P."/>
            <person name="Zhou Z."/>
            <person name="Qu Y."/>
        </authorList>
    </citation>
    <scope>NUCLEOTIDE SEQUENCE [LARGE SCALE GENOMIC DNA]</scope>
    <source>
        <strain evidence="3">114-2 / CGMCC 5302</strain>
    </source>
</reference>
<dbReference type="AlphaFoldDB" id="S8B7I6"/>
<keyword evidence="3" id="KW-1185">Reference proteome</keyword>
<feature type="compositionally biased region" description="Low complexity" evidence="1">
    <location>
        <begin position="39"/>
        <end position="50"/>
    </location>
</feature>
<dbReference type="eggNOG" id="ENOG502SC0Q">
    <property type="taxonomic scope" value="Eukaryota"/>
</dbReference>
<dbReference type="Proteomes" id="UP000019376">
    <property type="component" value="Unassembled WGS sequence"/>
</dbReference>
<sequence length="348" mass="36924">MAALTMTPPTRQPFASLDTPRMRPIMRARMNRQNQHLGASKSAQSAKTSSCFIIEDAENIAPQSHSQAGKRKRTLEDEDGTSTGSPKPLKSSRLALSICDMNFSPRLSTPIKLPLSTPKSAPIVKPAGRSPPPKSSLSARRSTIGKSRPESTRRAGVARPFSLAKALSHGKIKSPAPPQPKGPSSWFFDIHVDSEQEEMTNLMQHSTGVLDISDDESKVTPVDDRGKENVPPAELGIELAPAGGVVSPAAETRNVAKMEQDRAPLGELNAADYYPEGCNAFSVAIVHDDDGESLVTAPTKSSPLSQSVIISSAATDPITSDLVTDLAKGKDGDEEDGPSTDAADAGRE</sequence>
<evidence type="ECO:0000313" key="3">
    <source>
        <dbReference type="Proteomes" id="UP000019376"/>
    </source>
</evidence>
<protein>
    <submittedName>
        <fullName evidence="2">Uncharacterized protein</fullName>
    </submittedName>
</protein>
<feature type="region of interest" description="Disordered" evidence="1">
    <location>
        <begin position="107"/>
        <end position="185"/>
    </location>
</feature>
<evidence type="ECO:0000313" key="2">
    <source>
        <dbReference type="EMBL" id="EPS34923.1"/>
    </source>
</evidence>
<accession>S8B7I6</accession>
<dbReference type="HOGENOM" id="CLU_055842_0_0_1"/>
<name>S8B7I6_PENO1</name>
<dbReference type="OrthoDB" id="425602at2759"/>
<dbReference type="PhylomeDB" id="S8B7I6"/>
<organism evidence="2 3">
    <name type="scientific">Penicillium oxalicum (strain 114-2 / CGMCC 5302)</name>
    <name type="common">Penicillium decumbens</name>
    <dbReference type="NCBI Taxonomy" id="933388"/>
    <lineage>
        <taxon>Eukaryota</taxon>
        <taxon>Fungi</taxon>
        <taxon>Dikarya</taxon>
        <taxon>Ascomycota</taxon>
        <taxon>Pezizomycotina</taxon>
        <taxon>Eurotiomycetes</taxon>
        <taxon>Eurotiomycetidae</taxon>
        <taxon>Eurotiales</taxon>
        <taxon>Aspergillaceae</taxon>
        <taxon>Penicillium</taxon>
    </lineage>
</organism>